<organism evidence="2 3">
    <name type="scientific">Ditylenchus dipsaci</name>
    <dbReference type="NCBI Taxonomy" id="166011"/>
    <lineage>
        <taxon>Eukaryota</taxon>
        <taxon>Metazoa</taxon>
        <taxon>Ecdysozoa</taxon>
        <taxon>Nematoda</taxon>
        <taxon>Chromadorea</taxon>
        <taxon>Rhabditida</taxon>
        <taxon>Tylenchina</taxon>
        <taxon>Tylenchomorpha</taxon>
        <taxon>Sphaerularioidea</taxon>
        <taxon>Anguinidae</taxon>
        <taxon>Anguininae</taxon>
        <taxon>Ditylenchus</taxon>
    </lineage>
</organism>
<dbReference type="WBParaSite" id="jg2714">
    <property type="protein sequence ID" value="jg2714"/>
    <property type="gene ID" value="jg2714"/>
</dbReference>
<keyword evidence="2" id="KW-1185">Reference proteome</keyword>
<dbReference type="AlphaFoldDB" id="A0A915E622"/>
<protein>
    <submittedName>
        <fullName evidence="3">Uncharacterized protein</fullName>
    </submittedName>
</protein>
<evidence type="ECO:0000313" key="3">
    <source>
        <dbReference type="WBParaSite" id="jg2714"/>
    </source>
</evidence>
<feature type="region of interest" description="Disordered" evidence="1">
    <location>
        <begin position="105"/>
        <end position="131"/>
    </location>
</feature>
<evidence type="ECO:0000313" key="2">
    <source>
        <dbReference type="Proteomes" id="UP000887574"/>
    </source>
</evidence>
<dbReference type="Proteomes" id="UP000887574">
    <property type="component" value="Unplaced"/>
</dbReference>
<sequence length="252" mass="27693">MPTHSYPCKLFNWPSGRNGEQVMAMVNTHDGTLSVSKGKLAVTQVADFELDRVNSGRCLGCLMFERKTVTRAIIDQANGAGGIQNDPETICSPEEMARRFVEDVEVPTNEEGESVGNDEEADSDRGAGDDKAMDGFREAWTELEGLGEINSEATMATSLVWISGALSLSEIVEDVSRADCAGDEEMDVEQVEKPSISRLEAQRAFLVVKQYGGDKKAIPVLSLSNALDDAFYEDRQKKLKQPIITDFFKSNR</sequence>
<proteinExistence type="predicted"/>
<accession>A0A915E622</accession>
<name>A0A915E622_9BILA</name>
<feature type="compositionally biased region" description="Acidic residues" evidence="1">
    <location>
        <begin position="105"/>
        <end position="122"/>
    </location>
</feature>
<reference evidence="3" key="1">
    <citation type="submission" date="2022-11" db="UniProtKB">
        <authorList>
            <consortium name="WormBaseParasite"/>
        </authorList>
    </citation>
    <scope>IDENTIFICATION</scope>
</reference>
<evidence type="ECO:0000256" key="1">
    <source>
        <dbReference type="SAM" id="MobiDB-lite"/>
    </source>
</evidence>